<keyword evidence="1" id="KW-0732">Signal</keyword>
<comment type="caution">
    <text evidence="2">The sequence shown here is derived from an EMBL/GenBank/DDBJ whole genome shotgun (WGS) entry which is preliminary data.</text>
</comment>
<accession>A0A0A1W770</accession>
<dbReference type="Proteomes" id="UP000032305">
    <property type="component" value="Unassembled WGS sequence"/>
</dbReference>
<reference evidence="2 3" key="1">
    <citation type="submission" date="2014-11" db="EMBL/GenBank/DDBJ databases">
        <title>Whole genome shotgun sequence of Sphingomonas parapaucimobilis NBRC 15100.</title>
        <authorList>
            <person name="Katano-Makiyama Y."/>
            <person name="Hosoyama A."/>
            <person name="Hashimoto M."/>
            <person name="Hosoyama Y."/>
            <person name="Noguchi M."/>
            <person name="Numata M."/>
            <person name="Tsuchikane K."/>
            <person name="Hirakata S."/>
            <person name="Uohara A."/>
            <person name="Shimodaira J."/>
            <person name="Ohji S."/>
            <person name="Ichikawa N."/>
            <person name="Kimura A."/>
            <person name="Yamazoe A."/>
            <person name="Fujita N."/>
        </authorList>
    </citation>
    <scope>NUCLEOTIDE SEQUENCE [LARGE SCALE GENOMIC DNA]</scope>
    <source>
        <strain evidence="2 3">NBRC 15100</strain>
    </source>
</reference>
<evidence type="ECO:0000256" key="1">
    <source>
        <dbReference type="SAM" id="SignalP"/>
    </source>
</evidence>
<keyword evidence="3" id="KW-1185">Reference proteome</keyword>
<gene>
    <name evidence="2" type="ORF">SP5_043_00170</name>
</gene>
<name>A0A0A1W770_9SPHN</name>
<organism evidence="2 3">
    <name type="scientific">Sphingomonas parapaucimobilis NBRC 15100</name>
    <dbReference type="NCBI Taxonomy" id="1219049"/>
    <lineage>
        <taxon>Bacteria</taxon>
        <taxon>Pseudomonadati</taxon>
        <taxon>Pseudomonadota</taxon>
        <taxon>Alphaproteobacteria</taxon>
        <taxon>Sphingomonadales</taxon>
        <taxon>Sphingomonadaceae</taxon>
        <taxon>Sphingomonas</taxon>
    </lineage>
</organism>
<feature type="signal peptide" evidence="1">
    <location>
        <begin position="1"/>
        <end position="16"/>
    </location>
</feature>
<dbReference type="RefSeq" id="WP_174435526.1">
    <property type="nucleotide sequence ID" value="NZ_BBPI01000043.1"/>
</dbReference>
<dbReference type="eggNOG" id="ENOG5033MZ9">
    <property type="taxonomic scope" value="Bacteria"/>
</dbReference>
<evidence type="ECO:0000313" key="2">
    <source>
        <dbReference type="EMBL" id="GAM00981.1"/>
    </source>
</evidence>
<dbReference type="EMBL" id="BBPI01000043">
    <property type="protein sequence ID" value="GAM00981.1"/>
    <property type="molecule type" value="Genomic_DNA"/>
</dbReference>
<dbReference type="AlphaFoldDB" id="A0A0A1W770"/>
<protein>
    <recommendedName>
        <fullName evidence="4">Porin domain-containing protein</fullName>
    </recommendedName>
</protein>
<feature type="chain" id="PRO_5001993469" description="Porin domain-containing protein" evidence="1">
    <location>
        <begin position="17"/>
        <end position="236"/>
    </location>
</feature>
<evidence type="ECO:0000313" key="3">
    <source>
        <dbReference type="Proteomes" id="UP000032305"/>
    </source>
</evidence>
<sequence length="236" mass="24882">MSFGRVVIGIAIGALAATTAMVAPAIGAVDQNKHPIKARGLSLLGRGGFTPSAADPRLAAIFAKSGLDAGDLRFTPAESQRGVNRPVTVAVRAQSSRTNEERVAANTAPTVGLAPISYNLGVSVGWKRVALSGDIARVDLAGLPGSRESADVAVSYTANRFTGRVKASTDRPIDGAPKMIDMPSSYSLDMGGSYSLTRNLDVTAGVRYRSDRERLARIDDDRRNSQAVYLGTAFRF</sequence>
<evidence type="ECO:0008006" key="4">
    <source>
        <dbReference type="Google" id="ProtNLM"/>
    </source>
</evidence>
<proteinExistence type="predicted"/>